<evidence type="ECO:0000256" key="1">
    <source>
        <dbReference type="SAM" id="MobiDB-lite"/>
    </source>
</evidence>
<organism evidence="3 4">
    <name type="scientific">Amanita thiersii Skay4041</name>
    <dbReference type="NCBI Taxonomy" id="703135"/>
    <lineage>
        <taxon>Eukaryota</taxon>
        <taxon>Fungi</taxon>
        <taxon>Dikarya</taxon>
        <taxon>Basidiomycota</taxon>
        <taxon>Agaricomycotina</taxon>
        <taxon>Agaricomycetes</taxon>
        <taxon>Agaricomycetidae</taxon>
        <taxon>Agaricales</taxon>
        <taxon>Pluteineae</taxon>
        <taxon>Amanitaceae</taxon>
        <taxon>Amanita</taxon>
    </lineage>
</organism>
<proteinExistence type="predicted"/>
<evidence type="ECO:0000313" key="3">
    <source>
        <dbReference type="EMBL" id="PFH48228.1"/>
    </source>
</evidence>
<dbReference type="Proteomes" id="UP000242287">
    <property type="component" value="Unassembled WGS sequence"/>
</dbReference>
<feature type="region of interest" description="Disordered" evidence="1">
    <location>
        <begin position="80"/>
        <end position="111"/>
    </location>
</feature>
<gene>
    <name evidence="3" type="ORF">AMATHDRAFT_42394</name>
</gene>
<dbReference type="EMBL" id="KZ302071">
    <property type="protein sequence ID" value="PFH48228.1"/>
    <property type="molecule type" value="Genomic_DNA"/>
</dbReference>
<evidence type="ECO:0000259" key="2">
    <source>
        <dbReference type="Pfam" id="PF20415"/>
    </source>
</evidence>
<feature type="compositionally biased region" description="Pro residues" evidence="1">
    <location>
        <begin position="88"/>
        <end position="104"/>
    </location>
</feature>
<name>A0A2A9NDU2_9AGAR</name>
<dbReference type="Pfam" id="PF20415">
    <property type="entry name" value="DUF6699"/>
    <property type="match status" value="1"/>
</dbReference>
<dbReference type="STRING" id="703135.A0A2A9NDU2"/>
<protein>
    <recommendedName>
        <fullName evidence="2">DUF6699 domain-containing protein</fullName>
    </recommendedName>
</protein>
<feature type="region of interest" description="Disordered" evidence="1">
    <location>
        <begin position="32"/>
        <end position="65"/>
    </location>
</feature>
<reference evidence="3 4" key="1">
    <citation type="submission" date="2014-02" db="EMBL/GenBank/DDBJ databases">
        <title>Transposable element dynamics among asymbiotic and ectomycorrhizal Amanita fungi.</title>
        <authorList>
            <consortium name="DOE Joint Genome Institute"/>
            <person name="Hess J."/>
            <person name="Skrede I."/>
            <person name="Wolfe B."/>
            <person name="LaButti K."/>
            <person name="Ohm R.A."/>
            <person name="Grigoriev I.V."/>
            <person name="Pringle A."/>
        </authorList>
    </citation>
    <scope>NUCLEOTIDE SEQUENCE [LARGE SCALE GENOMIC DNA]</scope>
    <source>
        <strain evidence="3 4">SKay4041</strain>
    </source>
</reference>
<dbReference type="InterPro" id="IPR046522">
    <property type="entry name" value="DUF6699"/>
</dbReference>
<accession>A0A2A9NDU2</accession>
<evidence type="ECO:0000313" key="4">
    <source>
        <dbReference type="Proteomes" id="UP000242287"/>
    </source>
</evidence>
<dbReference type="OrthoDB" id="3251728at2759"/>
<sequence>MTGPYVFGPQNAYQQTPYTMYYNTPQSSPFIPPLDIGNYPPSPYRSASPLPPSPSAGSAQNTINFPGAYEPFSAPPWGGFRPRAPSYHGPPPPTPMSPFVPPSPQEWNRPHRLSNPMIYPGVIPGGAPGGGYPPYSPFPATPMMSPYGNLPAGAAYLHPYINGEAPRGDISFNLAAPYFSVNRLVAVGQYMPLSQEELAQQATHPPVYSIRIVCDEIPEWPIELNYDPESYREQTGMALTYPPPISLGDVLSAIHRKLQEKISHRDWHMLDERRRFKISQAYTQRCASMGTLEQLQKNEGVKKVDYLMGKNWFKGLVRTGEGSDVLKLVIARR</sequence>
<dbReference type="AlphaFoldDB" id="A0A2A9NDU2"/>
<keyword evidence="4" id="KW-1185">Reference proteome</keyword>
<feature type="domain" description="DUF6699" evidence="2">
    <location>
        <begin position="192"/>
        <end position="321"/>
    </location>
</feature>